<dbReference type="AlphaFoldDB" id="A0A078GIF7"/>
<reference evidence="2 3" key="1">
    <citation type="journal article" date="2014" name="Science">
        <title>Plant genetics. Early allopolyploid evolution in the post-Neolithic Brassica napus oilseed genome.</title>
        <authorList>
            <person name="Chalhoub B."/>
            <person name="Denoeud F."/>
            <person name="Liu S."/>
            <person name="Parkin I.A."/>
            <person name="Tang H."/>
            <person name="Wang X."/>
            <person name="Chiquet J."/>
            <person name="Belcram H."/>
            <person name="Tong C."/>
            <person name="Samans B."/>
            <person name="Correa M."/>
            <person name="Da Silva C."/>
            <person name="Just J."/>
            <person name="Falentin C."/>
            <person name="Koh C.S."/>
            <person name="Le Clainche I."/>
            <person name="Bernard M."/>
            <person name="Bento P."/>
            <person name="Noel B."/>
            <person name="Labadie K."/>
            <person name="Alberti A."/>
            <person name="Charles M."/>
            <person name="Arnaud D."/>
            <person name="Guo H."/>
            <person name="Daviaud C."/>
            <person name="Alamery S."/>
            <person name="Jabbari K."/>
            <person name="Zhao M."/>
            <person name="Edger P.P."/>
            <person name="Chelaifa H."/>
            <person name="Tack D."/>
            <person name="Lassalle G."/>
            <person name="Mestiri I."/>
            <person name="Schnel N."/>
            <person name="Le Paslier M.C."/>
            <person name="Fan G."/>
            <person name="Renault V."/>
            <person name="Bayer P.E."/>
            <person name="Golicz A.A."/>
            <person name="Manoli S."/>
            <person name="Lee T.H."/>
            <person name="Thi V.H."/>
            <person name="Chalabi S."/>
            <person name="Hu Q."/>
            <person name="Fan C."/>
            <person name="Tollenaere R."/>
            <person name="Lu Y."/>
            <person name="Battail C."/>
            <person name="Shen J."/>
            <person name="Sidebottom C.H."/>
            <person name="Wang X."/>
            <person name="Canaguier A."/>
            <person name="Chauveau A."/>
            <person name="Berard A."/>
            <person name="Deniot G."/>
            <person name="Guan M."/>
            <person name="Liu Z."/>
            <person name="Sun F."/>
            <person name="Lim Y.P."/>
            <person name="Lyons E."/>
            <person name="Town C.D."/>
            <person name="Bancroft I."/>
            <person name="Wang X."/>
            <person name="Meng J."/>
            <person name="Ma J."/>
            <person name="Pires J.C."/>
            <person name="King G.J."/>
            <person name="Brunel D."/>
            <person name="Delourme R."/>
            <person name="Renard M."/>
            <person name="Aury J.M."/>
            <person name="Adams K.L."/>
            <person name="Batley J."/>
            <person name="Snowdon R.J."/>
            <person name="Tost J."/>
            <person name="Edwards D."/>
            <person name="Zhou Y."/>
            <person name="Hua W."/>
            <person name="Sharpe A.G."/>
            <person name="Paterson A.H."/>
            <person name="Guan C."/>
            <person name="Wincker P."/>
        </authorList>
    </citation>
    <scope>NUCLEOTIDE SEQUENCE [LARGE SCALE GENOMIC DNA]</scope>
    <source>
        <strain evidence="3">cv. Darmor-bzh</strain>
    </source>
</reference>
<accession>A0A078GIF7</accession>
<name>A0A078GIF7_BRANA</name>
<dbReference type="Proteomes" id="UP000028999">
    <property type="component" value="Unassembled WGS sequence"/>
</dbReference>
<organism evidence="2 3">
    <name type="scientific">Brassica napus</name>
    <name type="common">Rape</name>
    <dbReference type="NCBI Taxonomy" id="3708"/>
    <lineage>
        <taxon>Eukaryota</taxon>
        <taxon>Viridiplantae</taxon>
        <taxon>Streptophyta</taxon>
        <taxon>Embryophyta</taxon>
        <taxon>Tracheophyta</taxon>
        <taxon>Spermatophyta</taxon>
        <taxon>Magnoliopsida</taxon>
        <taxon>eudicotyledons</taxon>
        <taxon>Gunneridae</taxon>
        <taxon>Pentapetalae</taxon>
        <taxon>rosids</taxon>
        <taxon>malvids</taxon>
        <taxon>Brassicales</taxon>
        <taxon>Brassicaceae</taxon>
        <taxon>Brassiceae</taxon>
        <taxon>Brassica</taxon>
    </lineage>
</organism>
<evidence type="ECO:0000313" key="2">
    <source>
        <dbReference type="EMBL" id="CDY24413.1"/>
    </source>
</evidence>
<dbReference type="PaxDb" id="3708-A0A078GIF7"/>
<protein>
    <submittedName>
        <fullName evidence="1">(rape) hypothetical protein</fullName>
    </submittedName>
    <submittedName>
        <fullName evidence="2">BnaCnng04800D protein</fullName>
    </submittedName>
</protein>
<dbReference type="EMBL" id="HG994367">
    <property type="protein sequence ID" value="CAF1709202.1"/>
    <property type="molecule type" value="Genomic_DNA"/>
</dbReference>
<dbReference type="SMR" id="A0A078GIF7"/>
<reference evidence="2" key="2">
    <citation type="submission" date="2014-06" db="EMBL/GenBank/DDBJ databases">
        <authorList>
            <person name="Genoscope - CEA"/>
        </authorList>
    </citation>
    <scope>NUCLEOTIDE SEQUENCE</scope>
</reference>
<evidence type="ECO:0000313" key="3">
    <source>
        <dbReference type="Proteomes" id="UP000028999"/>
    </source>
</evidence>
<keyword evidence="3" id="KW-1185">Reference proteome</keyword>
<proteinExistence type="predicted"/>
<dbReference type="Proteomes" id="UP001295469">
    <property type="component" value="Chromosome C03"/>
</dbReference>
<evidence type="ECO:0000313" key="1">
    <source>
        <dbReference type="EMBL" id="CAF1709202.1"/>
    </source>
</evidence>
<dbReference type="Gramene" id="CDY24413">
    <property type="protein sequence ID" value="CDY24413"/>
    <property type="gene ID" value="GSBRNA2T00026656001"/>
</dbReference>
<dbReference type="EMBL" id="LK032158">
    <property type="protein sequence ID" value="CDY24413.1"/>
    <property type="molecule type" value="Genomic_DNA"/>
</dbReference>
<gene>
    <name evidence="2" type="primary">BnaCnng04800D</name>
    <name evidence="1" type="ORF">DARMORV10_C03P73210.1</name>
    <name evidence="2" type="ORF">GSBRNA2T00026656001</name>
</gene>
<reference evidence="1" key="3">
    <citation type="submission" date="2021-01" db="EMBL/GenBank/DDBJ databases">
        <authorList>
            <consortium name="Genoscope - CEA"/>
            <person name="William W."/>
        </authorList>
    </citation>
    <scope>NUCLEOTIDE SEQUENCE</scope>
</reference>
<sequence>MELHLLFSQSLVNSSVYMIATKAFSSWNREITVTEDDSVTEITTKNRLKDRLSLVSESVSDH</sequence>